<dbReference type="Proteomes" id="UP000683428">
    <property type="component" value="Chromosome"/>
</dbReference>
<protein>
    <submittedName>
        <fullName evidence="2">Uncharacterized protein</fullName>
    </submittedName>
</protein>
<feature type="transmembrane region" description="Helical" evidence="1">
    <location>
        <begin position="189"/>
        <end position="206"/>
    </location>
</feature>
<accession>A0A975XV40</accession>
<feature type="transmembrane region" description="Helical" evidence="1">
    <location>
        <begin position="218"/>
        <end position="236"/>
    </location>
</feature>
<dbReference type="AlphaFoldDB" id="A0A975XV40"/>
<keyword evidence="3" id="KW-1185">Reference proteome</keyword>
<evidence type="ECO:0000313" key="2">
    <source>
        <dbReference type="EMBL" id="QWT49410.1"/>
    </source>
</evidence>
<reference evidence="2" key="1">
    <citation type="submission" date="2020-11" db="EMBL/GenBank/DDBJ databases">
        <title>Azospira inquinata sp. nov.</title>
        <authorList>
            <person name="Moe W.M."/>
            <person name="Mikes M.C."/>
        </authorList>
    </citation>
    <scope>NUCLEOTIDE SEQUENCE</scope>
    <source>
        <strain evidence="2">Azo-3</strain>
    </source>
</reference>
<name>A0A975XV40_9RHOO</name>
<keyword evidence="1" id="KW-0472">Membrane</keyword>
<gene>
    <name evidence="2" type="ORF">Azoinq_01980</name>
</gene>
<evidence type="ECO:0000313" key="3">
    <source>
        <dbReference type="Proteomes" id="UP000683428"/>
    </source>
</evidence>
<feature type="transmembrane region" description="Helical" evidence="1">
    <location>
        <begin position="105"/>
        <end position="127"/>
    </location>
</feature>
<evidence type="ECO:0000256" key="1">
    <source>
        <dbReference type="SAM" id="Phobius"/>
    </source>
</evidence>
<dbReference type="KEGG" id="aiq:Azoinq_01980"/>
<feature type="transmembrane region" description="Helical" evidence="1">
    <location>
        <begin position="167"/>
        <end position="183"/>
    </location>
</feature>
<keyword evidence="1" id="KW-1133">Transmembrane helix</keyword>
<feature type="transmembrane region" description="Helical" evidence="1">
    <location>
        <begin position="43"/>
        <end position="63"/>
    </location>
</feature>
<sequence length="247" mass="27854">MKISRNHLSLVSSIILLASAMVVWPNLFLWSKVAHLPAWAEHLPAPVFTGAYVSFVCLIPAALWTDTFSSAKRALLSAVIVAPVFAVATYTLSPEHQDQYLLFNVLFHYVWVILFCMFVPACALAAIRKIIGNRRPHGDTSRQTLDVMNLEPPSLNVPLYRRDSSKIWLPILAGLTAWLWHRPMAIPQAAISFFVGGAFLWLVFCSDISDRISNHRVPVIRGLWFVAIILGITWFMRHVIPYLHALV</sequence>
<feature type="transmembrane region" description="Helical" evidence="1">
    <location>
        <begin position="7"/>
        <end position="31"/>
    </location>
</feature>
<proteinExistence type="predicted"/>
<keyword evidence="1" id="KW-0812">Transmembrane</keyword>
<organism evidence="2 3">
    <name type="scientific">Azospira inquinata</name>
    <dbReference type="NCBI Taxonomy" id="2785627"/>
    <lineage>
        <taxon>Bacteria</taxon>
        <taxon>Pseudomonadati</taxon>
        <taxon>Pseudomonadota</taxon>
        <taxon>Betaproteobacteria</taxon>
        <taxon>Rhodocyclales</taxon>
        <taxon>Rhodocyclaceae</taxon>
        <taxon>Azospira</taxon>
    </lineage>
</organism>
<feature type="transmembrane region" description="Helical" evidence="1">
    <location>
        <begin position="75"/>
        <end position="93"/>
    </location>
</feature>
<dbReference type="RefSeq" id="WP_216127131.1">
    <property type="nucleotide sequence ID" value="NZ_CP064782.1"/>
</dbReference>
<dbReference type="EMBL" id="CP064782">
    <property type="protein sequence ID" value="QWT49410.1"/>
    <property type="molecule type" value="Genomic_DNA"/>
</dbReference>